<dbReference type="EMBL" id="CP030074">
    <property type="protein sequence ID" value="AWW43377.1"/>
    <property type="molecule type" value="Genomic_DNA"/>
</dbReference>
<name>A0A2Z4JEG5_9ACTN</name>
<accession>A0A2Z4JEG5</accession>
<protein>
    <submittedName>
        <fullName evidence="2">YbaB/EbfC family DNA-binding protein</fullName>
    </submittedName>
</protein>
<dbReference type="RefSeq" id="WP_112443193.1">
    <property type="nucleotide sequence ID" value="NZ_CP030074.1"/>
</dbReference>
<dbReference type="GO" id="GO:0003677">
    <property type="term" value="F:DNA binding"/>
    <property type="evidence" value="ECO:0007669"/>
    <property type="project" value="UniProtKB-KW"/>
</dbReference>
<reference evidence="3" key="1">
    <citation type="submission" date="2018-06" db="EMBL/GenBank/DDBJ databases">
        <authorList>
            <person name="Li K."/>
        </authorList>
    </citation>
    <scope>NUCLEOTIDE SEQUENCE [LARGE SCALE GENOMIC DNA]</scope>
    <source>
        <strain evidence="3">ZFG47</strain>
        <plasmid evidence="3">unnamed1</plasmid>
    </source>
</reference>
<gene>
    <name evidence="2" type="ORF">DN051_43205</name>
</gene>
<keyword evidence="2" id="KW-0238">DNA-binding</keyword>
<keyword evidence="3" id="KW-1185">Reference proteome</keyword>
<dbReference type="Pfam" id="PF02575">
    <property type="entry name" value="YbaB_DNA_bd"/>
    <property type="match status" value="1"/>
</dbReference>
<dbReference type="KEGG" id="scad:DN051_43205"/>
<evidence type="ECO:0000313" key="2">
    <source>
        <dbReference type="EMBL" id="AWW43377.1"/>
    </source>
</evidence>
<dbReference type="InterPro" id="IPR004401">
    <property type="entry name" value="YbaB/EbfC"/>
</dbReference>
<dbReference type="AlphaFoldDB" id="A0A2Z4JEG5"/>
<evidence type="ECO:0000313" key="3">
    <source>
        <dbReference type="Proteomes" id="UP000249616"/>
    </source>
</evidence>
<feature type="coiled-coil region" evidence="1">
    <location>
        <begin position="4"/>
        <end position="31"/>
    </location>
</feature>
<sequence>MTGMDSMQQRLAEAMEQLSATETAVARAEEELLGSSCTVKSTDRSVEVTVDAQGSLVAMRFLGGLYRDMTAPELAASVLEAVERGRTIMARQVMSVLDPLTRALPAIPEMPGLTVDWGKIFGPGVLAEPDDTDVRYSQRKLRDEISEDEGE</sequence>
<evidence type="ECO:0000256" key="1">
    <source>
        <dbReference type="SAM" id="Coils"/>
    </source>
</evidence>
<proteinExistence type="predicted"/>
<keyword evidence="2" id="KW-0614">Plasmid</keyword>
<dbReference type="Proteomes" id="UP000249616">
    <property type="component" value="Plasmid unnamed1"/>
</dbReference>
<keyword evidence="1" id="KW-0175">Coiled coil</keyword>
<dbReference type="Gene3D" id="3.30.1310.10">
    <property type="entry name" value="Nucleoid-associated protein YbaB-like domain"/>
    <property type="match status" value="1"/>
</dbReference>
<organism evidence="2 3">
    <name type="scientific">Streptomyces cadmiisoli</name>
    <dbReference type="NCBI Taxonomy" id="2184053"/>
    <lineage>
        <taxon>Bacteria</taxon>
        <taxon>Bacillati</taxon>
        <taxon>Actinomycetota</taxon>
        <taxon>Actinomycetes</taxon>
        <taxon>Kitasatosporales</taxon>
        <taxon>Streptomycetaceae</taxon>
        <taxon>Streptomyces</taxon>
        <taxon>Streptomyces aurantiacus group</taxon>
    </lineage>
</organism>
<dbReference type="InterPro" id="IPR036894">
    <property type="entry name" value="YbaB-like_sf"/>
</dbReference>
<geneLocation type="plasmid" evidence="2 3">
    <name>unnamed1</name>
</geneLocation>